<feature type="domain" description="FAD/NAD(P)-binding" evidence="23">
    <location>
        <begin position="17"/>
        <end position="331"/>
    </location>
</feature>
<evidence type="ECO:0000256" key="21">
    <source>
        <dbReference type="RuleBase" id="RU365016"/>
    </source>
</evidence>
<dbReference type="InterPro" id="IPR001100">
    <property type="entry name" value="Pyr_nuc-diS_OxRdtase"/>
</dbReference>
<dbReference type="InterPro" id="IPR046952">
    <property type="entry name" value="GSHR/TRXR-like"/>
</dbReference>
<dbReference type="PRINTS" id="PR00411">
    <property type="entry name" value="PNDRDTASEI"/>
</dbReference>
<dbReference type="NCBIfam" id="TIGR01421">
    <property type="entry name" value="gluta_reduc_1"/>
    <property type="match status" value="1"/>
</dbReference>
<dbReference type="NCBIfam" id="NF004776">
    <property type="entry name" value="PRK06116.1"/>
    <property type="match status" value="1"/>
</dbReference>
<dbReference type="GO" id="GO:0006749">
    <property type="term" value="P:glutathione metabolic process"/>
    <property type="evidence" value="ECO:0007669"/>
    <property type="project" value="InterPro"/>
</dbReference>
<dbReference type="FunFam" id="3.30.390.30:FF:000003">
    <property type="entry name" value="Glutathione reductase"/>
    <property type="match status" value="1"/>
</dbReference>
<keyword evidence="10" id="KW-0007">Acetylation</keyword>
<evidence type="ECO:0000256" key="12">
    <source>
        <dbReference type="ARBA" id="ARBA00023128"/>
    </source>
</evidence>
<dbReference type="PANTHER" id="PTHR42737">
    <property type="entry name" value="GLUTATHIONE REDUCTASE"/>
    <property type="match status" value="1"/>
</dbReference>
<name>A0A8B6DU33_MYTGA</name>
<evidence type="ECO:0000259" key="22">
    <source>
        <dbReference type="Pfam" id="PF02852"/>
    </source>
</evidence>
<evidence type="ECO:0000256" key="3">
    <source>
        <dbReference type="ARBA" id="ARBA00007532"/>
    </source>
</evidence>
<feature type="binding site" evidence="18">
    <location>
        <position position="63"/>
    </location>
    <ligand>
        <name>FAD</name>
        <dbReference type="ChEBI" id="CHEBI:57692"/>
    </ligand>
</feature>
<evidence type="ECO:0000256" key="1">
    <source>
        <dbReference type="ARBA" id="ARBA00004173"/>
    </source>
</evidence>
<feature type="binding site" evidence="18">
    <location>
        <position position="275"/>
    </location>
    <ligand>
        <name>NAD(+)</name>
        <dbReference type="ChEBI" id="CHEBI:57540"/>
    </ligand>
</feature>
<evidence type="ECO:0000256" key="8">
    <source>
        <dbReference type="ARBA" id="ARBA00022857"/>
    </source>
</evidence>
<dbReference type="InterPro" id="IPR016156">
    <property type="entry name" value="FAD/NAD-linked_Rdtase_dimer_sf"/>
</dbReference>
<evidence type="ECO:0000256" key="16">
    <source>
        <dbReference type="ARBA" id="ARBA00056905"/>
    </source>
</evidence>
<evidence type="ECO:0000256" key="10">
    <source>
        <dbReference type="ARBA" id="ARBA00022990"/>
    </source>
</evidence>
<keyword evidence="12" id="KW-0496">Mitochondrion</keyword>
<keyword evidence="5 21" id="KW-0963">Cytoplasm</keyword>
<keyword evidence="13" id="KW-1015">Disulfide bond</keyword>
<feature type="binding site" evidence="18">
    <location>
        <begin position="186"/>
        <end position="193"/>
    </location>
    <ligand>
        <name>NAD(+)</name>
        <dbReference type="ChEBI" id="CHEBI:57540"/>
    </ligand>
</feature>
<dbReference type="InterPro" id="IPR012999">
    <property type="entry name" value="Pyr_OxRdtase_I_AS"/>
</dbReference>
<feature type="active site" description="Proton acceptor" evidence="17">
    <location>
        <position position="452"/>
    </location>
</feature>
<keyword evidence="6 20" id="KW-0285">Flavoprotein</keyword>
<accession>A0A8B6DU33</accession>
<dbReference type="Proteomes" id="UP000596742">
    <property type="component" value="Unassembled WGS sequence"/>
</dbReference>
<evidence type="ECO:0000256" key="11">
    <source>
        <dbReference type="ARBA" id="ARBA00023002"/>
    </source>
</evidence>
<evidence type="ECO:0000256" key="20">
    <source>
        <dbReference type="RuleBase" id="RU003691"/>
    </source>
</evidence>
<dbReference type="GO" id="GO:0005829">
    <property type="term" value="C:cytosol"/>
    <property type="evidence" value="ECO:0007669"/>
    <property type="project" value="TreeGrafter"/>
</dbReference>
<organism evidence="24 25">
    <name type="scientific">Mytilus galloprovincialis</name>
    <name type="common">Mediterranean mussel</name>
    <dbReference type="NCBI Taxonomy" id="29158"/>
    <lineage>
        <taxon>Eukaryota</taxon>
        <taxon>Metazoa</taxon>
        <taxon>Spiralia</taxon>
        <taxon>Lophotrochozoa</taxon>
        <taxon>Mollusca</taxon>
        <taxon>Bivalvia</taxon>
        <taxon>Autobranchia</taxon>
        <taxon>Pteriomorphia</taxon>
        <taxon>Mytilida</taxon>
        <taxon>Mytiloidea</taxon>
        <taxon>Mytilidae</taxon>
        <taxon>Mytilinae</taxon>
        <taxon>Mytilus</taxon>
    </lineage>
</organism>
<dbReference type="EMBL" id="UYJE01004002">
    <property type="protein sequence ID" value="VDI24070.1"/>
    <property type="molecule type" value="Genomic_DNA"/>
</dbReference>
<evidence type="ECO:0000256" key="5">
    <source>
        <dbReference type="ARBA" id="ARBA00022490"/>
    </source>
</evidence>
<evidence type="ECO:0000313" key="25">
    <source>
        <dbReference type="Proteomes" id="UP000596742"/>
    </source>
</evidence>
<keyword evidence="25" id="KW-1185">Reference proteome</keyword>
<dbReference type="InterPro" id="IPR006322">
    <property type="entry name" value="Glutathione_Rdtase_euk/bac"/>
</dbReference>
<evidence type="ECO:0000256" key="14">
    <source>
        <dbReference type="ARBA" id="ARBA00023284"/>
    </source>
</evidence>
<evidence type="ECO:0000256" key="18">
    <source>
        <dbReference type="PIRSR" id="PIRSR000350-3"/>
    </source>
</evidence>
<comment type="similarity">
    <text evidence="3 20">Belongs to the class-I pyridine nucleotide-disulfide oxidoreductase family.</text>
</comment>
<dbReference type="GO" id="GO:0004362">
    <property type="term" value="F:glutathione-disulfide reductase (NADPH) activity"/>
    <property type="evidence" value="ECO:0007669"/>
    <property type="project" value="UniProtKB-EC"/>
</dbReference>
<dbReference type="GO" id="GO:0050660">
    <property type="term" value="F:flavin adenine dinucleotide binding"/>
    <property type="evidence" value="ECO:0007669"/>
    <property type="project" value="InterPro"/>
</dbReference>
<comment type="catalytic activity">
    <reaction evidence="15 21">
        <text>2 glutathione + NADP(+) = glutathione disulfide + NADPH + H(+)</text>
        <dbReference type="Rhea" id="RHEA:11740"/>
        <dbReference type="ChEBI" id="CHEBI:15378"/>
        <dbReference type="ChEBI" id="CHEBI:57783"/>
        <dbReference type="ChEBI" id="CHEBI:57925"/>
        <dbReference type="ChEBI" id="CHEBI:58297"/>
        <dbReference type="ChEBI" id="CHEBI:58349"/>
        <dbReference type="EC" id="1.8.1.7"/>
    </reaction>
</comment>
<evidence type="ECO:0000256" key="6">
    <source>
        <dbReference type="ARBA" id="ARBA00022630"/>
    </source>
</evidence>
<dbReference type="InterPro" id="IPR036188">
    <property type="entry name" value="FAD/NAD-bd_sf"/>
</dbReference>
<dbReference type="FunFam" id="3.50.50.60:FF:000484">
    <property type="entry name" value="Glutathione reductase, mitochondrial"/>
    <property type="match status" value="1"/>
</dbReference>
<dbReference type="AlphaFoldDB" id="A0A8B6DU33"/>
<evidence type="ECO:0000256" key="2">
    <source>
        <dbReference type="ARBA" id="ARBA00004496"/>
    </source>
</evidence>
<dbReference type="FunFam" id="3.50.50.60:FF:000671">
    <property type="entry name" value="Thioredoxin reductase 2, tandem duplicate 1"/>
    <property type="match status" value="1"/>
</dbReference>
<dbReference type="Gene3D" id="3.50.50.60">
    <property type="entry name" value="FAD/NAD(P)-binding domain"/>
    <property type="match status" value="2"/>
</dbReference>
<feature type="domain" description="Pyridine nucleotide-disulphide oxidoreductase dimerisation" evidence="22">
    <location>
        <begin position="352"/>
        <end position="462"/>
    </location>
</feature>
<feature type="binding site" evidence="18">
    <location>
        <position position="316"/>
    </location>
    <ligand>
        <name>FAD</name>
        <dbReference type="ChEBI" id="CHEBI:57692"/>
    </ligand>
</feature>
<dbReference type="SUPFAM" id="SSF51905">
    <property type="entry name" value="FAD/NAD(P)-binding domain"/>
    <property type="match status" value="1"/>
</dbReference>
<keyword evidence="11 20" id="KW-0560">Oxidoreductase</keyword>
<reference evidence="24" key="1">
    <citation type="submission" date="2018-11" db="EMBL/GenBank/DDBJ databases">
        <authorList>
            <person name="Alioto T."/>
            <person name="Alioto T."/>
        </authorList>
    </citation>
    <scope>NUCLEOTIDE SEQUENCE</scope>
</reference>
<dbReference type="GO" id="GO:0050661">
    <property type="term" value="F:NADP binding"/>
    <property type="evidence" value="ECO:0007669"/>
    <property type="project" value="InterPro"/>
</dbReference>
<evidence type="ECO:0000256" key="17">
    <source>
        <dbReference type="PIRSR" id="PIRSR000350-2"/>
    </source>
</evidence>
<comment type="function">
    <text evidence="16 21">Catalyzes the reduction of glutathione disulfide (GSSG) to reduced glutathione (GSH). Constitutes the major mechanism to maintain a high GSH:GSSG ratio in the cytosol.</text>
</comment>
<gene>
    <name evidence="24" type="ORF">MGAL_10B029158</name>
</gene>
<keyword evidence="8 21" id="KW-0521">NADP</keyword>
<comment type="subcellular location">
    <subcellularLocation>
        <location evidence="2 21">Cytoplasm</location>
    </subcellularLocation>
    <subcellularLocation>
        <location evidence="1">Mitochondrion</location>
    </subcellularLocation>
</comment>
<feature type="disulfide bond" description="Redox-active" evidence="19">
    <location>
        <begin position="54"/>
        <end position="59"/>
    </location>
</feature>
<keyword evidence="9" id="KW-0809">Transit peptide</keyword>
<keyword evidence="14 20" id="KW-0676">Redox-active center</keyword>
<proteinExistence type="inferred from homology"/>
<dbReference type="InterPro" id="IPR004099">
    <property type="entry name" value="Pyr_nucl-diS_OxRdtase_dimer"/>
</dbReference>
<dbReference type="InterPro" id="IPR023753">
    <property type="entry name" value="FAD/NAD-binding_dom"/>
</dbReference>
<keyword evidence="7 18" id="KW-0274">FAD</keyword>
<keyword evidence="18" id="KW-0547">Nucleotide-binding</keyword>
<protein>
    <recommendedName>
        <fullName evidence="21">Glutathione reductase</fullName>
        <ecNumber evidence="21">1.8.1.7</ecNumber>
    </recommendedName>
</protein>
<dbReference type="PROSITE" id="PS51257">
    <property type="entry name" value="PROKAR_LIPOPROTEIN"/>
    <property type="match status" value="1"/>
</dbReference>
<evidence type="ECO:0000256" key="9">
    <source>
        <dbReference type="ARBA" id="ARBA00022946"/>
    </source>
</evidence>
<dbReference type="FunFam" id="3.50.50.60:FF:000141">
    <property type="entry name" value="Glutathione reductase"/>
    <property type="match status" value="1"/>
</dbReference>
<comment type="caution">
    <text evidence="24">The sequence shown here is derived from an EMBL/GenBank/DDBJ whole genome shotgun (WGS) entry which is preliminary data.</text>
</comment>
<dbReference type="Pfam" id="PF07992">
    <property type="entry name" value="Pyr_redox_2"/>
    <property type="match status" value="1"/>
</dbReference>
<dbReference type="PANTHER" id="PTHR42737:SF2">
    <property type="entry name" value="GLUTATHIONE REDUCTASE"/>
    <property type="match status" value="1"/>
</dbReference>
<dbReference type="GO" id="GO:0005739">
    <property type="term" value="C:mitochondrion"/>
    <property type="evidence" value="ECO:0007669"/>
    <property type="project" value="UniProtKB-SubCell"/>
</dbReference>
<keyword evidence="18" id="KW-0520">NAD</keyword>
<dbReference type="GO" id="GO:0045454">
    <property type="term" value="P:cell redox homeostasis"/>
    <property type="evidence" value="ECO:0007669"/>
    <property type="project" value="InterPro"/>
</dbReference>
<evidence type="ECO:0000256" key="15">
    <source>
        <dbReference type="ARBA" id="ARBA00049142"/>
    </source>
</evidence>
<dbReference type="PROSITE" id="PS00076">
    <property type="entry name" value="PYRIDINE_REDOX_1"/>
    <property type="match status" value="1"/>
</dbReference>
<dbReference type="EC" id="1.8.1.7" evidence="21"/>
<dbReference type="PIRSF" id="PIRSF000350">
    <property type="entry name" value="Mercury_reductase_MerA"/>
    <property type="match status" value="1"/>
</dbReference>
<comment type="cofactor">
    <cofactor evidence="18">
        <name>FAD</name>
        <dbReference type="ChEBI" id="CHEBI:57692"/>
    </cofactor>
    <text evidence="18">Binds 1 FAD per subunit.</text>
</comment>
<evidence type="ECO:0000259" key="23">
    <source>
        <dbReference type="Pfam" id="PF07992"/>
    </source>
</evidence>
<dbReference type="OrthoDB" id="5956163at2759"/>
<evidence type="ECO:0000313" key="24">
    <source>
        <dbReference type="EMBL" id="VDI24070.1"/>
    </source>
</evidence>
<sequence>MRFSLKLFQMPPIAKAFDFIVIGGGSGGLACARRAAEFGVKAAIVEEARWGGTCVNVGCVPKKVMFNTAMHAEFIHDHKDYGFDVDYKGFNWAKIKGTRDAYIKRLNGIYESNLEKSKVDKIEGHAILTEDRCVQVGGQKYSAEHILIATGGKPIVPTNIPGAEHGITSDGFFELETLPKKVVVVGAGYIAVELAGIFNSLGSDTSILIRFDEVLRAFDPTISTNVTVNMEQGGVKVMRRTQVKSVTKRENGLLDLELNTGDKMTDVDCLLWAVGRVPLSENIGLDKLGIKMDNKGHIVVDEFQNTTGSKIYALGDVCGKALLTPVAIAAGRKLAHRLFDNKSDWKLDYTNIPTVIFSHPPSATLGLTQAEAEEKYGKEKIKAYKSEFTPMYFAVTTRKEKCHMKLICLLPDEKVIGLHMVGQGVDEMLQGFSVAVKMGATKAQFDSAVAIHPTSSEELVTMR</sequence>
<dbReference type="Pfam" id="PF02852">
    <property type="entry name" value="Pyr_redox_dim"/>
    <property type="match status" value="1"/>
</dbReference>
<evidence type="ECO:0000256" key="19">
    <source>
        <dbReference type="PIRSR" id="PIRSR000350-4"/>
    </source>
</evidence>
<evidence type="ECO:0000256" key="4">
    <source>
        <dbReference type="ARBA" id="ARBA00011748"/>
    </source>
</evidence>
<comment type="subunit">
    <text evidence="4">Homodimer; disulfide-linked.</text>
</comment>
<dbReference type="Gene3D" id="3.30.390.30">
    <property type="match status" value="1"/>
</dbReference>
<dbReference type="SUPFAM" id="SSF55424">
    <property type="entry name" value="FAD/NAD-linked reductases, dimerisation (C-terminal) domain"/>
    <property type="match status" value="1"/>
</dbReference>
<dbReference type="GO" id="GO:0034599">
    <property type="term" value="P:cellular response to oxidative stress"/>
    <property type="evidence" value="ECO:0007669"/>
    <property type="project" value="TreeGrafter"/>
</dbReference>
<evidence type="ECO:0000256" key="7">
    <source>
        <dbReference type="ARBA" id="ARBA00022827"/>
    </source>
</evidence>
<evidence type="ECO:0000256" key="13">
    <source>
        <dbReference type="ARBA" id="ARBA00023157"/>
    </source>
</evidence>
<dbReference type="PRINTS" id="PR00368">
    <property type="entry name" value="FADPNR"/>
</dbReference>